<proteinExistence type="predicted"/>
<dbReference type="EMBL" id="UOEL01000063">
    <property type="protein sequence ID" value="VAW11492.1"/>
    <property type="molecule type" value="Genomic_DNA"/>
</dbReference>
<gene>
    <name evidence="1" type="ORF">MNBD_BACTEROID03-1013</name>
</gene>
<reference evidence="1" key="1">
    <citation type="submission" date="2018-06" db="EMBL/GenBank/DDBJ databases">
        <authorList>
            <person name="Zhirakovskaya E."/>
        </authorList>
    </citation>
    <scope>NUCLEOTIDE SEQUENCE</scope>
</reference>
<dbReference type="Pfam" id="PF11015">
    <property type="entry name" value="DUF2853"/>
    <property type="match status" value="1"/>
</dbReference>
<sequence>MSDLESKLASLKATAVKQLNECGVSNIDDAKLDGYVNSLRSMVDNKDATLVSGQDSSELETVRRNFVEKKLGVTDKDKGMGAINSVAGKMSGIRMKSRPAFYYLVQQELS</sequence>
<evidence type="ECO:0000313" key="1">
    <source>
        <dbReference type="EMBL" id="VAW11492.1"/>
    </source>
</evidence>
<accession>A0A3B0TAG4</accession>
<name>A0A3B0TAG4_9ZZZZ</name>
<dbReference type="Gene3D" id="1.10.238.120">
    <property type="entry name" value="Jann4075-like"/>
    <property type="match status" value="1"/>
</dbReference>
<dbReference type="AlphaFoldDB" id="A0A3B0TAG4"/>
<dbReference type="InterPro" id="IPR021274">
    <property type="entry name" value="DUF2853"/>
</dbReference>
<organism evidence="1">
    <name type="scientific">hydrothermal vent metagenome</name>
    <dbReference type="NCBI Taxonomy" id="652676"/>
    <lineage>
        <taxon>unclassified sequences</taxon>
        <taxon>metagenomes</taxon>
        <taxon>ecological metagenomes</taxon>
    </lineage>
</organism>
<dbReference type="SUPFAM" id="SSF158587">
    <property type="entry name" value="Jann4075-like"/>
    <property type="match status" value="1"/>
</dbReference>
<dbReference type="InterPro" id="IPR023154">
    <property type="entry name" value="Jann4075-like_sf"/>
</dbReference>
<protein>
    <submittedName>
        <fullName evidence="1">Uncharacterized protein</fullName>
    </submittedName>
</protein>